<feature type="compositionally biased region" description="Low complexity" evidence="5">
    <location>
        <begin position="9"/>
        <end position="20"/>
    </location>
</feature>
<feature type="transmembrane region" description="Helical" evidence="6">
    <location>
        <begin position="563"/>
        <end position="585"/>
    </location>
</feature>
<feature type="region of interest" description="Disordered" evidence="5">
    <location>
        <begin position="376"/>
        <end position="406"/>
    </location>
</feature>
<feature type="transmembrane region" description="Helical" evidence="6">
    <location>
        <begin position="186"/>
        <end position="209"/>
    </location>
</feature>
<evidence type="ECO:0000256" key="3">
    <source>
        <dbReference type="ARBA" id="ARBA00022989"/>
    </source>
</evidence>
<dbReference type="InterPro" id="IPR051788">
    <property type="entry name" value="MFS_Transporter"/>
</dbReference>
<dbReference type="AlphaFoldDB" id="U7Q7P0"/>
<dbReference type="Pfam" id="PF07690">
    <property type="entry name" value="MFS_1"/>
    <property type="match status" value="2"/>
</dbReference>
<dbReference type="FunFam" id="1.20.1250.20:FF:000286">
    <property type="entry name" value="MFS efflux transporter"/>
    <property type="match status" value="1"/>
</dbReference>
<dbReference type="InterPro" id="IPR036259">
    <property type="entry name" value="MFS_trans_sf"/>
</dbReference>
<evidence type="ECO:0000256" key="6">
    <source>
        <dbReference type="SAM" id="Phobius"/>
    </source>
</evidence>
<feature type="transmembrane region" description="Helical" evidence="6">
    <location>
        <begin position="320"/>
        <end position="340"/>
    </location>
</feature>
<dbReference type="eggNOG" id="ENOG502QSZ7">
    <property type="taxonomic scope" value="Eukaryota"/>
</dbReference>
<dbReference type="PANTHER" id="PTHR23514">
    <property type="entry name" value="BYPASS OF STOP CODON PROTEIN 6"/>
    <property type="match status" value="1"/>
</dbReference>
<keyword evidence="3 6" id="KW-1133">Transmembrane helix</keyword>
<evidence type="ECO:0000256" key="4">
    <source>
        <dbReference type="ARBA" id="ARBA00023136"/>
    </source>
</evidence>
<dbReference type="HOGENOM" id="CLU_021993_1_0_1"/>
<reference evidence="9" key="1">
    <citation type="journal article" date="2014" name="Genome Announc.">
        <title>Genome sequence of the pathogenic fungus Sporothrix schenckii (ATCC 58251).</title>
        <authorList>
            <person name="Cuomo C.A."/>
            <person name="Rodriguez-Del Valle N."/>
            <person name="Perez-Sanchez L."/>
            <person name="Abouelleil A."/>
            <person name="Goldberg J."/>
            <person name="Young S."/>
            <person name="Zeng Q."/>
            <person name="Birren B.W."/>
        </authorList>
    </citation>
    <scope>NUCLEOTIDE SEQUENCE [LARGE SCALE GENOMIC DNA]</scope>
    <source>
        <strain evidence="9">ATCC 58251 / de Perez 2211183</strain>
    </source>
</reference>
<dbReference type="SUPFAM" id="SSF103473">
    <property type="entry name" value="MFS general substrate transporter"/>
    <property type="match status" value="1"/>
</dbReference>
<dbReference type="GO" id="GO:0022857">
    <property type="term" value="F:transmembrane transporter activity"/>
    <property type="evidence" value="ECO:0007669"/>
    <property type="project" value="InterPro"/>
</dbReference>
<gene>
    <name evidence="8" type="ORF">HMPREF1624_01533</name>
</gene>
<keyword evidence="9" id="KW-1185">Reference proteome</keyword>
<evidence type="ECO:0000313" key="9">
    <source>
        <dbReference type="Proteomes" id="UP000018087"/>
    </source>
</evidence>
<sequence>MLSLVQIESSPSTVTSSPSTGQPGRTEHAAHSTSTSVQMASASGTHYSASPSIPARPARAVARPRPASPLAANDDNVLLERKPSTKTFDAAGLERSRPVTPVENDDENSGTSNSDVHNADTASHHTGLGSEPGDDAENGVEVLQSMFLPRKNIFRMANAALNAFNDGLNDSAAGALLPYIERHYNIGYGVVSLIFVACAFGSIIAATVADPMKRRLGQARTLCIGQLIMAVGYVPLLTTVAPFVAVVVGFFAVGLGEALNVAMGNTYCSGIQQGTLALGIVHGSYGIGGISGPLIATAMTVATGAAEDPDSKSAIAFGRFYLVPFGVCVLTSVLSAWTFAGYERDWGEVREATPDSSSSEDAAERRRRWLVGRQRQAALDNQQQQQEQEQVGQDRPERAAGPVPWDTKDKTAMAATAPPSPPADIELVDFASNASAIQRPQPTSTHATAAPSRVRSRSASPVRQFASPQPPRPSLSPIQSHPQTIPPFWPSAPASAVATPSHSFASSTAPLFPAGLAEPSMATPTMTPTTSPGLPQTPTTMRLRTQRATTRLKDMFTVPSSRVVLLGALFLFMYQGAEVSVAGWVTSFLIANRGGTEPKVGYVTAGFWAGITVGRFVLAVPAQRIGPRRAVYLLVVGSAVFELLVWFVPNVMGDAVAVSAVGLLLGPVYPCAVGLMMRNLSRRERVAGISVMGAFGSAGGAAAPFITGVLAQAVGTFVLHPIVICLFTAMLVFWYLVPDLSKQKD</sequence>
<comment type="subcellular location">
    <subcellularLocation>
        <location evidence="1">Membrane</location>
        <topology evidence="1">Multi-pass membrane protein</topology>
    </subcellularLocation>
</comment>
<feature type="domain" description="Major facilitator superfamily (MFS) profile" evidence="7">
    <location>
        <begin position="564"/>
        <end position="745"/>
    </location>
</feature>
<feature type="transmembrane region" description="Helical" evidence="6">
    <location>
        <begin position="230"/>
        <end position="253"/>
    </location>
</feature>
<evidence type="ECO:0000256" key="1">
    <source>
        <dbReference type="ARBA" id="ARBA00004141"/>
    </source>
</evidence>
<evidence type="ECO:0000256" key="2">
    <source>
        <dbReference type="ARBA" id="ARBA00022692"/>
    </source>
</evidence>
<feature type="transmembrane region" description="Helical" evidence="6">
    <location>
        <begin position="655"/>
        <end position="677"/>
    </location>
</feature>
<feature type="region of interest" description="Disordered" evidence="5">
    <location>
        <begin position="435"/>
        <end position="492"/>
    </location>
</feature>
<evidence type="ECO:0000313" key="8">
    <source>
        <dbReference type="EMBL" id="ERT03227.1"/>
    </source>
</evidence>
<dbReference type="Proteomes" id="UP000018087">
    <property type="component" value="Unassembled WGS sequence"/>
</dbReference>
<dbReference type="InterPro" id="IPR011701">
    <property type="entry name" value="MFS"/>
</dbReference>
<protein>
    <recommendedName>
        <fullName evidence="7">Major facilitator superfamily (MFS) profile domain-containing protein</fullName>
    </recommendedName>
</protein>
<proteinExistence type="predicted"/>
<feature type="transmembrane region" description="Helical" evidence="6">
    <location>
        <begin position="717"/>
        <end position="737"/>
    </location>
</feature>
<dbReference type="OrthoDB" id="413079at2759"/>
<dbReference type="PANTHER" id="PTHR23514:SF6">
    <property type="entry name" value="MAJOR FACILITATOR SUPERFAMILY (MFS) PROFILE DOMAIN-CONTAINING PROTEIN"/>
    <property type="match status" value="1"/>
</dbReference>
<feature type="transmembrane region" description="Helical" evidence="6">
    <location>
        <begin position="689"/>
        <end position="711"/>
    </location>
</feature>
<feature type="transmembrane region" description="Helical" evidence="6">
    <location>
        <begin position="600"/>
        <end position="618"/>
    </location>
</feature>
<feature type="compositionally biased region" description="Polar residues" evidence="5">
    <location>
        <begin position="435"/>
        <end position="446"/>
    </location>
</feature>
<organism evidence="8 9">
    <name type="scientific">Sporothrix schenckii (strain ATCC 58251 / de Perez 2211183)</name>
    <name type="common">Rose-picker's disease fungus</name>
    <dbReference type="NCBI Taxonomy" id="1391915"/>
    <lineage>
        <taxon>Eukaryota</taxon>
        <taxon>Fungi</taxon>
        <taxon>Dikarya</taxon>
        <taxon>Ascomycota</taxon>
        <taxon>Pezizomycotina</taxon>
        <taxon>Sordariomycetes</taxon>
        <taxon>Sordariomycetidae</taxon>
        <taxon>Ophiostomatales</taxon>
        <taxon>Ophiostomataceae</taxon>
        <taxon>Sporothrix</taxon>
    </lineage>
</organism>
<keyword evidence="4 6" id="KW-0472">Membrane</keyword>
<dbReference type="Gene3D" id="1.20.1250.20">
    <property type="entry name" value="MFS general substrate transporter like domains"/>
    <property type="match status" value="2"/>
</dbReference>
<keyword evidence="2 6" id="KW-0812">Transmembrane</keyword>
<dbReference type="GO" id="GO:0016020">
    <property type="term" value="C:membrane"/>
    <property type="evidence" value="ECO:0007669"/>
    <property type="project" value="UniProtKB-SubCell"/>
</dbReference>
<dbReference type="PROSITE" id="PS50850">
    <property type="entry name" value="MFS"/>
    <property type="match status" value="1"/>
</dbReference>
<feature type="compositionally biased region" description="Polar residues" evidence="5">
    <location>
        <begin position="31"/>
        <end position="47"/>
    </location>
</feature>
<feature type="region of interest" description="Disordered" evidence="5">
    <location>
        <begin position="1"/>
        <end position="136"/>
    </location>
</feature>
<feature type="compositionally biased region" description="Low complexity" evidence="5">
    <location>
        <begin position="48"/>
        <end position="72"/>
    </location>
</feature>
<accession>U7Q7P0</accession>
<feature type="compositionally biased region" description="Low complexity" evidence="5">
    <location>
        <begin position="447"/>
        <end position="463"/>
    </location>
</feature>
<evidence type="ECO:0000259" key="7">
    <source>
        <dbReference type="PROSITE" id="PS50850"/>
    </source>
</evidence>
<dbReference type="InterPro" id="IPR020846">
    <property type="entry name" value="MFS_dom"/>
</dbReference>
<feature type="transmembrane region" description="Helical" evidence="6">
    <location>
        <begin position="630"/>
        <end position="649"/>
    </location>
</feature>
<dbReference type="EMBL" id="KI440842">
    <property type="protein sequence ID" value="ERT03227.1"/>
    <property type="molecule type" value="Genomic_DNA"/>
</dbReference>
<evidence type="ECO:0000256" key="5">
    <source>
        <dbReference type="SAM" id="MobiDB-lite"/>
    </source>
</evidence>
<name>U7Q7P0_SPOS1</name>